<sequence length="527" mass="58573">MLHKKFDFLIIGSGLAGLYSALYASKYGKVAILTKSKLDVSNSYYAQGGIAAVTDSADFPQYHMEDTLTAGRGLCDTIPVTILVNEGPNRIDDLIEMGMQFDTENGKLALGLEGGHHRRRILHAGGDSTGKEMILFLIQKVLAQKNIEIFENQMVYELLTKNEVCFGAKSYNTIANSNVLIEAKHTILAIGGASAIFQRTTNPNTTVGDGISLGYKAGVEIADMEFIQFHPSSFYSEKGKTFLISEAVRGEGAHLLNSKGERFMLAIHPLAELAPRDIVARSIFDQMKKDNNPFVTLDLKHLDGKKIKARFPSIYKNCELEGVDMCKEIRIAPAAHYMVGGIKTDLNGKTNISQLYACGEIASSGVMGANRLASNSLLECLVFGKRAVDHARKTHIETTEVDDGNSKMQTNINLEELFLQQKNQIALTMNSKVGIIRNKKELTEVNDLLDTIEESFPFEKNEYYSHRLENLITVCRLLATAAIARKESRGGHYRDDYPKEKSKYLTHSIQQINKNLHFIPVEHESQD</sequence>
<evidence type="ECO:0000256" key="1">
    <source>
        <dbReference type="ARBA" id="ARBA00001974"/>
    </source>
</evidence>
<keyword evidence="6 11" id="KW-0662">Pyridine nucleotide biosynthesis</keyword>
<evidence type="ECO:0000256" key="4">
    <source>
        <dbReference type="ARBA" id="ARBA00012173"/>
    </source>
</evidence>
<evidence type="ECO:0000313" key="14">
    <source>
        <dbReference type="EMBL" id="MDE5417688.1"/>
    </source>
</evidence>
<dbReference type="Pfam" id="PF02910">
    <property type="entry name" value="Succ_DH_flav_C"/>
    <property type="match status" value="1"/>
</dbReference>
<comment type="function">
    <text evidence="11">Catalyzes the oxidation of L-aspartate to iminoaspartate.</text>
</comment>
<evidence type="ECO:0000256" key="9">
    <source>
        <dbReference type="ARBA" id="ARBA00048305"/>
    </source>
</evidence>
<evidence type="ECO:0000256" key="10">
    <source>
        <dbReference type="NCBIfam" id="TIGR00551"/>
    </source>
</evidence>
<evidence type="ECO:0000313" key="15">
    <source>
        <dbReference type="Proteomes" id="UP001528920"/>
    </source>
</evidence>
<keyword evidence="8 11" id="KW-0560">Oxidoreductase</keyword>
<dbReference type="RefSeq" id="WP_275109027.1">
    <property type="nucleotide sequence ID" value="NZ_JAKJSC010000001.1"/>
</dbReference>
<keyword evidence="5 11" id="KW-0285">Flavoprotein</keyword>
<organism evidence="14 15">
    <name type="scientific">Paralabilibaculum antarcticum</name>
    <dbReference type="NCBI Taxonomy" id="2912572"/>
    <lineage>
        <taxon>Bacteria</taxon>
        <taxon>Pseudomonadati</taxon>
        <taxon>Bacteroidota</taxon>
        <taxon>Bacteroidia</taxon>
        <taxon>Marinilabiliales</taxon>
        <taxon>Marinifilaceae</taxon>
        <taxon>Paralabilibaculum</taxon>
    </lineage>
</organism>
<comment type="subcellular location">
    <subcellularLocation>
        <location evidence="11">Cytoplasm</location>
    </subcellularLocation>
</comment>
<dbReference type="Pfam" id="PF00890">
    <property type="entry name" value="FAD_binding_2"/>
    <property type="match status" value="1"/>
</dbReference>
<dbReference type="EC" id="1.4.3.16" evidence="4 10"/>
<dbReference type="InterPro" id="IPR036188">
    <property type="entry name" value="FAD/NAD-bd_sf"/>
</dbReference>
<dbReference type="PRINTS" id="PR00368">
    <property type="entry name" value="FADPNR"/>
</dbReference>
<dbReference type="Gene3D" id="1.20.58.100">
    <property type="entry name" value="Fumarate reductase/succinate dehydrogenase flavoprotein-like, C-terminal domain"/>
    <property type="match status" value="1"/>
</dbReference>
<dbReference type="NCBIfam" id="TIGR00551">
    <property type="entry name" value="nadB"/>
    <property type="match status" value="1"/>
</dbReference>
<comment type="pathway">
    <text evidence="2 11">Cofactor biosynthesis; NAD(+) biosynthesis; iminoaspartate from L-aspartate (oxidase route): step 1/1.</text>
</comment>
<evidence type="ECO:0000259" key="12">
    <source>
        <dbReference type="Pfam" id="PF00890"/>
    </source>
</evidence>
<keyword evidence="7 11" id="KW-0274">FAD</keyword>
<dbReference type="InterPro" id="IPR027477">
    <property type="entry name" value="Succ_DH/fumarate_Rdtase_cat_sf"/>
</dbReference>
<dbReference type="Gene3D" id="3.50.50.60">
    <property type="entry name" value="FAD/NAD(P)-binding domain"/>
    <property type="match status" value="1"/>
</dbReference>
<dbReference type="InterPro" id="IPR003953">
    <property type="entry name" value="FAD-dep_OxRdtase_2_FAD-bd"/>
</dbReference>
<dbReference type="PANTHER" id="PTHR42716">
    <property type="entry name" value="L-ASPARTATE OXIDASE"/>
    <property type="match status" value="1"/>
</dbReference>
<evidence type="ECO:0000256" key="8">
    <source>
        <dbReference type="ARBA" id="ARBA00023002"/>
    </source>
</evidence>
<proteinExistence type="inferred from homology"/>
<dbReference type="Proteomes" id="UP001528920">
    <property type="component" value="Unassembled WGS sequence"/>
</dbReference>
<gene>
    <name evidence="14" type="primary">nadB</name>
    <name evidence="14" type="ORF">L3049_06680</name>
</gene>
<name>A0ABT5VT46_9BACT</name>
<feature type="domain" description="FAD-dependent oxidoreductase 2 FAD-binding" evidence="12">
    <location>
        <begin position="7"/>
        <end position="377"/>
    </location>
</feature>
<dbReference type="InterPro" id="IPR005288">
    <property type="entry name" value="NadB"/>
</dbReference>
<feature type="domain" description="Fumarate reductase/succinate dehydrogenase flavoprotein-like C-terminal" evidence="13">
    <location>
        <begin position="424"/>
        <end position="517"/>
    </location>
</feature>
<evidence type="ECO:0000256" key="2">
    <source>
        <dbReference type="ARBA" id="ARBA00004950"/>
    </source>
</evidence>
<evidence type="ECO:0000256" key="3">
    <source>
        <dbReference type="ARBA" id="ARBA00008562"/>
    </source>
</evidence>
<comment type="cofactor">
    <cofactor evidence="1 11">
        <name>FAD</name>
        <dbReference type="ChEBI" id="CHEBI:57692"/>
    </cofactor>
</comment>
<dbReference type="SUPFAM" id="SSF56425">
    <property type="entry name" value="Succinate dehydrogenase/fumarate reductase flavoprotein, catalytic domain"/>
    <property type="match status" value="1"/>
</dbReference>
<evidence type="ECO:0000256" key="7">
    <source>
        <dbReference type="ARBA" id="ARBA00022827"/>
    </source>
</evidence>
<comment type="caution">
    <text evidence="14">The sequence shown here is derived from an EMBL/GenBank/DDBJ whole genome shotgun (WGS) entry which is preliminary data.</text>
</comment>
<dbReference type="EMBL" id="JAKJSC010000001">
    <property type="protein sequence ID" value="MDE5417688.1"/>
    <property type="molecule type" value="Genomic_DNA"/>
</dbReference>
<dbReference type="GO" id="GO:0008734">
    <property type="term" value="F:L-aspartate oxidase activity"/>
    <property type="evidence" value="ECO:0007669"/>
    <property type="project" value="UniProtKB-EC"/>
</dbReference>
<evidence type="ECO:0000259" key="13">
    <source>
        <dbReference type="Pfam" id="PF02910"/>
    </source>
</evidence>
<protein>
    <recommendedName>
        <fullName evidence="4 10">L-aspartate oxidase</fullName>
        <ecNumber evidence="4 10">1.4.3.16</ecNumber>
    </recommendedName>
</protein>
<evidence type="ECO:0000256" key="11">
    <source>
        <dbReference type="RuleBase" id="RU362049"/>
    </source>
</evidence>
<dbReference type="PRINTS" id="PR00411">
    <property type="entry name" value="PNDRDTASEI"/>
</dbReference>
<dbReference type="SUPFAM" id="SSF51905">
    <property type="entry name" value="FAD/NAD(P)-binding domain"/>
    <property type="match status" value="1"/>
</dbReference>
<dbReference type="InterPro" id="IPR015939">
    <property type="entry name" value="Fum_Rdtase/Succ_DH_flav-like_C"/>
</dbReference>
<comment type="similarity">
    <text evidence="3 11">Belongs to the FAD-dependent oxidoreductase 2 family. NadB subfamily.</text>
</comment>
<dbReference type="PANTHER" id="PTHR42716:SF2">
    <property type="entry name" value="L-ASPARTATE OXIDASE, CHLOROPLASTIC"/>
    <property type="match status" value="1"/>
</dbReference>
<dbReference type="SUPFAM" id="SSF46977">
    <property type="entry name" value="Succinate dehydrogenase/fumarate reductase flavoprotein C-terminal domain"/>
    <property type="match status" value="1"/>
</dbReference>
<accession>A0ABT5VT46</accession>
<comment type="catalytic activity">
    <reaction evidence="9">
        <text>L-aspartate + O2 = iminosuccinate + H2O2</text>
        <dbReference type="Rhea" id="RHEA:25876"/>
        <dbReference type="ChEBI" id="CHEBI:15379"/>
        <dbReference type="ChEBI" id="CHEBI:16240"/>
        <dbReference type="ChEBI" id="CHEBI:29991"/>
        <dbReference type="ChEBI" id="CHEBI:77875"/>
        <dbReference type="EC" id="1.4.3.16"/>
    </reaction>
    <physiologicalReaction direction="left-to-right" evidence="9">
        <dbReference type="Rhea" id="RHEA:25877"/>
    </physiologicalReaction>
</comment>
<evidence type="ECO:0000256" key="6">
    <source>
        <dbReference type="ARBA" id="ARBA00022642"/>
    </source>
</evidence>
<reference evidence="14 15" key="1">
    <citation type="submission" date="2022-01" db="EMBL/GenBank/DDBJ databases">
        <title>Labilibaculum sp. nov, a marine bacterium isolated from Antarctica.</title>
        <authorList>
            <person name="Dai W."/>
        </authorList>
    </citation>
    <scope>NUCLEOTIDE SEQUENCE [LARGE SCALE GENOMIC DNA]</scope>
    <source>
        <strain evidence="14 15">DW002</strain>
    </source>
</reference>
<dbReference type="InterPro" id="IPR037099">
    <property type="entry name" value="Fum_R/Succ_DH_flav-like_C_sf"/>
</dbReference>
<evidence type="ECO:0000256" key="5">
    <source>
        <dbReference type="ARBA" id="ARBA00022630"/>
    </source>
</evidence>
<keyword evidence="15" id="KW-1185">Reference proteome</keyword>
<dbReference type="Gene3D" id="3.90.700.10">
    <property type="entry name" value="Succinate dehydrogenase/fumarate reductase flavoprotein, catalytic domain"/>
    <property type="match status" value="1"/>
</dbReference>